<proteinExistence type="predicted"/>
<accession>A0ABR0AQQ0</accession>
<evidence type="ECO:0000313" key="3">
    <source>
        <dbReference type="Proteomes" id="UP001234178"/>
    </source>
</evidence>
<protein>
    <submittedName>
        <fullName evidence="2">Uncharacterized protein</fullName>
    </submittedName>
</protein>
<keyword evidence="3" id="KW-1185">Reference proteome</keyword>
<name>A0ABR0AQQ0_9CRUS</name>
<dbReference type="EMBL" id="JAOYFB010000038">
    <property type="protein sequence ID" value="KAK4027298.1"/>
    <property type="molecule type" value="Genomic_DNA"/>
</dbReference>
<feature type="coiled-coil region" evidence="1">
    <location>
        <begin position="56"/>
        <end position="83"/>
    </location>
</feature>
<dbReference type="Proteomes" id="UP001234178">
    <property type="component" value="Unassembled WGS sequence"/>
</dbReference>
<reference evidence="2 3" key="1">
    <citation type="journal article" date="2023" name="Nucleic Acids Res.">
        <title>The hologenome of Daphnia magna reveals possible DNA methylation and microbiome-mediated evolution of the host genome.</title>
        <authorList>
            <person name="Chaturvedi A."/>
            <person name="Li X."/>
            <person name="Dhandapani V."/>
            <person name="Marshall H."/>
            <person name="Kissane S."/>
            <person name="Cuenca-Cambronero M."/>
            <person name="Asole G."/>
            <person name="Calvet F."/>
            <person name="Ruiz-Romero M."/>
            <person name="Marangio P."/>
            <person name="Guigo R."/>
            <person name="Rago D."/>
            <person name="Mirbahai L."/>
            <person name="Eastwood N."/>
            <person name="Colbourne J.K."/>
            <person name="Zhou J."/>
            <person name="Mallon E."/>
            <person name="Orsini L."/>
        </authorList>
    </citation>
    <scope>NUCLEOTIDE SEQUENCE [LARGE SCALE GENOMIC DNA]</scope>
    <source>
        <strain evidence="2">LRV0_1</strain>
    </source>
</reference>
<keyword evidence="1" id="KW-0175">Coiled coil</keyword>
<gene>
    <name evidence="2" type="ORF">OUZ56_016309</name>
</gene>
<sequence>MEQGKCKVLRRKIQPGQFHQTKALADSTAAVPLRTRHGLTLHSVQDASPKQDRIRDHSLRLKLQNQEKKLETIQNNILRLISGAPITTPIKEMQCELNMDSLSIRQTWLAGRYIFRPKQWKNQNIPSLKLATEHTTLANIELFLEQPMGRQQLQDPAPWARLPVTIEYFPISKNAASKNKAEARALFNNIRRNQFRSTTMAYTDGSLNKTTGKTTCALYLPTLGIEETYTLNNRYSIFTAKARGILKAMEAI</sequence>
<evidence type="ECO:0000256" key="1">
    <source>
        <dbReference type="SAM" id="Coils"/>
    </source>
</evidence>
<evidence type="ECO:0000313" key="2">
    <source>
        <dbReference type="EMBL" id="KAK4027298.1"/>
    </source>
</evidence>
<organism evidence="2 3">
    <name type="scientific">Daphnia magna</name>
    <dbReference type="NCBI Taxonomy" id="35525"/>
    <lineage>
        <taxon>Eukaryota</taxon>
        <taxon>Metazoa</taxon>
        <taxon>Ecdysozoa</taxon>
        <taxon>Arthropoda</taxon>
        <taxon>Crustacea</taxon>
        <taxon>Branchiopoda</taxon>
        <taxon>Diplostraca</taxon>
        <taxon>Cladocera</taxon>
        <taxon>Anomopoda</taxon>
        <taxon>Daphniidae</taxon>
        <taxon>Daphnia</taxon>
    </lineage>
</organism>
<comment type="caution">
    <text evidence="2">The sequence shown here is derived from an EMBL/GenBank/DDBJ whole genome shotgun (WGS) entry which is preliminary data.</text>
</comment>